<proteinExistence type="predicted"/>
<reference evidence="1" key="1">
    <citation type="journal article" date="2023" name="IScience">
        <title>Live-bearing cockroach genome reveals convergent evolutionary mechanisms linked to viviparity in insects and beyond.</title>
        <authorList>
            <person name="Fouks B."/>
            <person name="Harrison M.C."/>
            <person name="Mikhailova A.A."/>
            <person name="Marchal E."/>
            <person name="English S."/>
            <person name="Carruthers M."/>
            <person name="Jennings E.C."/>
            <person name="Chiamaka E.L."/>
            <person name="Frigard R.A."/>
            <person name="Pippel M."/>
            <person name="Attardo G.M."/>
            <person name="Benoit J.B."/>
            <person name="Bornberg-Bauer E."/>
            <person name="Tobe S.S."/>
        </authorList>
    </citation>
    <scope>NUCLEOTIDE SEQUENCE</scope>
    <source>
        <strain evidence="1">Stay&amp;Tobe</strain>
    </source>
</reference>
<dbReference type="AlphaFoldDB" id="A0AAD7ZBT1"/>
<reference evidence="1" key="2">
    <citation type="submission" date="2023-05" db="EMBL/GenBank/DDBJ databases">
        <authorList>
            <person name="Fouks B."/>
        </authorList>
    </citation>
    <scope>NUCLEOTIDE SEQUENCE</scope>
    <source>
        <strain evidence="1">Stay&amp;Tobe</strain>
        <tissue evidence="1">Testes</tissue>
    </source>
</reference>
<dbReference type="EMBL" id="JASPKZ010009348">
    <property type="protein sequence ID" value="KAJ9577759.1"/>
    <property type="molecule type" value="Genomic_DNA"/>
</dbReference>
<feature type="non-terminal residue" evidence="1">
    <location>
        <position position="1"/>
    </location>
</feature>
<gene>
    <name evidence="1" type="ORF">L9F63_005679</name>
</gene>
<sequence length="107" mass="12242">GNGYFLLFKHPRTRLCTTPTNPDASKGCRNGELISCIRRQPIIDLTRNQALLATVEIPSYQSRWVLVYWILYTPHYCSTTLPSLWRMRCCLTITRVVSLGRGKNVGL</sequence>
<keyword evidence="2" id="KW-1185">Reference proteome</keyword>
<dbReference type="Proteomes" id="UP001233999">
    <property type="component" value="Unassembled WGS sequence"/>
</dbReference>
<comment type="caution">
    <text evidence="1">The sequence shown here is derived from an EMBL/GenBank/DDBJ whole genome shotgun (WGS) entry which is preliminary data.</text>
</comment>
<accession>A0AAD7ZBT1</accession>
<feature type="non-terminal residue" evidence="1">
    <location>
        <position position="107"/>
    </location>
</feature>
<evidence type="ECO:0000313" key="1">
    <source>
        <dbReference type="EMBL" id="KAJ9577759.1"/>
    </source>
</evidence>
<evidence type="ECO:0000313" key="2">
    <source>
        <dbReference type="Proteomes" id="UP001233999"/>
    </source>
</evidence>
<organism evidence="1 2">
    <name type="scientific">Diploptera punctata</name>
    <name type="common">Pacific beetle cockroach</name>
    <dbReference type="NCBI Taxonomy" id="6984"/>
    <lineage>
        <taxon>Eukaryota</taxon>
        <taxon>Metazoa</taxon>
        <taxon>Ecdysozoa</taxon>
        <taxon>Arthropoda</taxon>
        <taxon>Hexapoda</taxon>
        <taxon>Insecta</taxon>
        <taxon>Pterygota</taxon>
        <taxon>Neoptera</taxon>
        <taxon>Polyneoptera</taxon>
        <taxon>Dictyoptera</taxon>
        <taxon>Blattodea</taxon>
        <taxon>Blaberoidea</taxon>
        <taxon>Blaberidae</taxon>
        <taxon>Diplopterinae</taxon>
        <taxon>Diploptera</taxon>
    </lineage>
</organism>
<name>A0AAD7ZBT1_DIPPU</name>
<protein>
    <submittedName>
        <fullName evidence="1">Uncharacterized protein</fullName>
    </submittedName>
</protein>